<dbReference type="Proteomes" id="UP000594262">
    <property type="component" value="Unplaced"/>
</dbReference>
<reference evidence="1" key="1">
    <citation type="submission" date="2021-01" db="UniProtKB">
        <authorList>
            <consortium name="EnsemblMetazoa"/>
        </authorList>
    </citation>
    <scope>IDENTIFICATION</scope>
</reference>
<name>A0A7M5V5R5_9CNID</name>
<evidence type="ECO:0000313" key="1">
    <source>
        <dbReference type="EnsemblMetazoa" id="CLYHEMP006537.1"/>
    </source>
</evidence>
<dbReference type="RefSeq" id="XP_066917054.1">
    <property type="nucleotide sequence ID" value="XM_067060953.1"/>
</dbReference>
<dbReference type="EnsemblMetazoa" id="CLYHEMT006537.1">
    <property type="protein sequence ID" value="CLYHEMP006537.1"/>
    <property type="gene ID" value="CLYHEMG006537"/>
</dbReference>
<keyword evidence="2" id="KW-1185">Reference proteome</keyword>
<evidence type="ECO:0000313" key="2">
    <source>
        <dbReference type="Proteomes" id="UP000594262"/>
    </source>
</evidence>
<proteinExistence type="predicted"/>
<organism evidence="1 2">
    <name type="scientific">Clytia hemisphaerica</name>
    <dbReference type="NCBI Taxonomy" id="252671"/>
    <lineage>
        <taxon>Eukaryota</taxon>
        <taxon>Metazoa</taxon>
        <taxon>Cnidaria</taxon>
        <taxon>Hydrozoa</taxon>
        <taxon>Hydroidolina</taxon>
        <taxon>Leptothecata</taxon>
        <taxon>Obeliida</taxon>
        <taxon>Clytiidae</taxon>
        <taxon>Clytia</taxon>
    </lineage>
</organism>
<protein>
    <submittedName>
        <fullName evidence="1">Uncharacterized protein</fullName>
    </submittedName>
</protein>
<dbReference type="AlphaFoldDB" id="A0A7M5V5R5"/>
<accession>A0A7M5V5R5</accession>
<dbReference type="GeneID" id="136804249"/>
<dbReference type="OrthoDB" id="10683857at2759"/>
<sequence>MAAHYAFIMYVNDVEIKRGIQKNPKTFKSVECYAGSKEKMSINGLVRNLKYNQTNEDFVVPSNFTLERGKIIETIRTWPKAWFVKVKFVLHSKGTNRYYGIFQFMNGTETCCGYGSRIPAMYVDTFSNNIHLSIVLLDSTSTKFHFTYNGEGIILDREYNFHIQSEPIQFEGQDIQKVWIGVDDVIVNVVFNYVNIDIENVDVYGSGTASEAADVTIKELDYGPVEFSGKLKGPRSYKIRRGFLINQIPIWPKEWFVKFKVIINTFDVGSSSYAWYNIIHFTEGANNNAYGTRVPSMFIHKVSQTMQLHFDYKGSDGIYRRKLTGQYPIQSGREYGIHVQSEEVIYQGENIHKIRVSIDGVEVAHVYNYFAEVFHNVNIYASNPWHGSMEGVIKDLEFGPLS</sequence>